<dbReference type="Proteomes" id="UP001156881">
    <property type="component" value="Unassembled WGS sequence"/>
</dbReference>
<evidence type="ECO:0000313" key="3">
    <source>
        <dbReference type="Proteomes" id="UP000517759"/>
    </source>
</evidence>
<dbReference type="EMBL" id="JACIDN010000007">
    <property type="protein sequence ID" value="MBB3904237.1"/>
    <property type="molecule type" value="Genomic_DNA"/>
</dbReference>
<name>A0A7W6F886_9HYPH</name>
<evidence type="ECO:0000313" key="2">
    <source>
        <dbReference type="EMBL" id="MBB3904237.1"/>
    </source>
</evidence>
<gene>
    <name evidence="1" type="ORF">GCM10007884_30900</name>
    <name evidence="2" type="ORF">GGR33_003756</name>
</gene>
<reference evidence="1" key="1">
    <citation type="journal article" date="2014" name="Int. J. Syst. Evol. Microbiol.">
        <title>Complete genome of a new Firmicutes species belonging to the dominant human colonic microbiota ('Ruminococcus bicirculans') reveals two chromosomes and a selective capacity to utilize plant glucans.</title>
        <authorList>
            <consortium name="NISC Comparative Sequencing Program"/>
            <person name="Wegmann U."/>
            <person name="Louis P."/>
            <person name="Goesmann A."/>
            <person name="Henrissat B."/>
            <person name="Duncan S.H."/>
            <person name="Flint H.J."/>
        </authorList>
    </citation>
    <scope>NUCLEOTIDE SEQUENCE</scope>
    <source>
        <strain evidence="1">NBRC 107710</strain>
    </source>
</reference>
<reference evidence="2 3" key="3">
    <citation type="submission" date="2020-08" db="EMBL/GenBank/DDBJ databases">
        <title>Genomic Encyclopedia of Type Strains, Phase IV (KMG-IV): sequencing the most valuable type-strain genomes for metagenomic binning, comparative biology and taxonomic classification.</title>
        <authorList>
            <person name="Goeker M."/>
        </authorList>
    </citation>
    <scope>NUCLEOTIDE SEQUENCE [LARGE SCALE GENOMIC DNA]</scope>
    <source>
        <strain evidence="2 3">DSM 24105</strain>
    </source>
</reference>
<sequence>MRTHVFKMSLSVTIGEGASSSLTVLLSYRVRFGDEVEILTARVLGEDAPIWLLRRIENDRTLIRKLLAHAAEDVAFDRRRAEPVEIRRAA</sequence>
<accession>A0A7W6F886</accession>
<comment type="caution">
    <text evidence="2">The sequence shown here is derived from an EMBL/GenBank/DDBJ whole genome shotgun (WGS) entry which is preliminary data.</text>
</comment>
<protein>
    <submittedName>
        <fullName evidence="2">Uncharacterized protein</fullName>
    </submittedName>
</protein>
<organism evidence="2 3">
    <name type="scientific">Methylobacterium brachythecii</name>
    <dbReference type="NCBI Taxonomy" id="1176177"/>
    <lineage>
        <taxon>Bacteria</taxon>
        <taxon>Pseudomonadati</taxon>
        <taxon>Pseudomonadota</taxon>
        <taxon>Alphaproteobacteria</taxon>
        <taxon>Hyphomicrobiales</taxon>
        <taxon>Methylobacteriaceae</taxon>
        <taxon>Methylobacterium</taxon>
    </lineage>
</organism>
<proteinExistence type="predicted"/>
<reference evidence="4" key="2">
    <citation type="journal article" date="2019" name="Int. J. Syst. Evol. Microbiol.">
        <title>The Global Catalogue of Microorganisms (GCM) 10K type strain sequencing project: providing services to taxonomists for standard genome sequencing and annotation.</title>
        <authorList>
            <consortium name="The Broad Institute Genomics Platform"/>
            <consortium name="The Broad Institute Genome Sequencing Center for Infectious Disease"/>
            <person name="Wu L."/>
            <person name="Ma J."/>
        </authorList>
    </citation>
    <scope>NUCLEOTIDE SEQUENCE [LARGE SCALE GENOMIC DNA]</scope>
    <source>
        <strain evidence="4">NBRC 107710</strain>
    </source>
</reference>
<evidence type="ECO:0000313" key="4">
    <source>
        <dbReference type="Proteomes" id="UP001156881"/>
    </source>
</evidence>
<reference evidence="1" key="4">
    <citation type="submission" date="2023-01" db="EMBL/GenBank/DDBJ databases">
        <title>Draft genome sequence of Methylobacterium brachythecii strain NBRC 107710.</title>
        <authorList>
            <person name="Sun Q."/>
            <person name="Mori K."/>
        </authorList>
    </citation>
    <scope>NUCLEOTIDE SEQUENCE</scope>
    <source>
        <strain evidence="1">NBRC 107710</strain>
    </source>
</reference>
<keyword evidence="4" id="KW-1185">Reference proteome</keyword>
<dbReference type="Proteomes" id="UP000517759">
    <property type="component" value="Unassembled WGS sequence"/>
</dbReference>
<dbReference type="RefSeq" id="WP_183507912.1">
    <property type="nucleotide sequence ID" value="NZ_BSPG01000018.1"/>
</dbReference>
<dbReference type="AlphaFoldDB" id="A0A7W6F886"/>
<evidence type="ECO:0000313" key="1">
    <source>
        <dbReference type="EMBL" id="GLS45101.1"/>
    </source>
</evidence>
<dbReference type="EMBL" id="BSPG01000018">
    <property type="protein sequence ID" value="GLS45101.1"/>
    <property type="molecule type" value="Genomic_DNA"/>
</dbReference>